<dbReference type="AlphaFoldDB" id="A0A835W769"/>
<dbReference type="Proteomes" id="UP000613740">
    <property type="component" value="Unassembled WGS sequence"/>
</dbReference>
<sequence length="266" mass="26644">MGQCSSSNKKLAPGQQGPRESEESREEYCEELAPNAPRRRGVVDDSAAPRVPANGESSLQHRPQLEEYKLAAVRGSVDDSTCAALLALRLGRGSSVNGLVKEGRGSDDFGGGSNYSRASGGSHDSKHTGKADPHSTQHNLDPLPEDESVQLASKTLGSDADGLGDAPGDPAAQRGAADTSTQHDNNPNQGSLQTGAGAGAGTGAGAGAGAVGDEAKAGAHGPGRADAAAKKRQVDAGGIFEAELGLSPNALTLAVSGAAPKVPARA</sequence>
<feature type="region of interest" description="Disordered" evidence="1">
    <location>
        <begin position="1"/>
        <end position="64"/>
    </location>
</feature>
<protein>
    <submittedName>
        <fullName evidence="2">Uncharacterized protein</fullName>
    </submittedName>
</protein>
<organism evidence="2 3">
    <name type="scientific">Chlamydomonas schloesseri</name>
    <dbReference type="NCBI Taxonomy" id="2026947"/>
    <lineage>
        <taxon>Eukaryota</taxon>
        <taxon>Viridiplantae</taxon>
        <taxon>Chlorophyta</taxon>
        <taxon>core chlorophytes</taxon>
        <taxon>Chlorophyceae</taxon>
        <taxon>CS clade</taxon>
        <taxon>Chlamydomonadales</taxon>
        <taxon>Chlamydomonadaceae</taxon>
        <taxon>Chlamydomonas</taxon>
    </lineage>
</organism>
<feature type="compositionally biased region" description="Gly residues" evidence="1">
    <location>
        <begin position="196"/>
        <end position="210"/>
    </location>
</feature>
<dbReference type="EMBL" id="JAEHOD010000040">
    <property type="protein sequence ID" value="KAG2439709.1"/>
    <property type="molecule type" value="Genomic_DNA"/>
</dbReference>
<accession>A0A835W769</accession>
<proteinExistence type="predicted"/>
<evidence type="ECO:0000313" key="3">
    <source>
        <dbReference type="Proteomes" id="UP000613740"/>
    </source>
</evidence>
<feature type="compositionally biased region" description="Polar residues" evidence="1">
    <location>
        <begin position="178"/>
        <end position="194"/>
    </location>
</feature>
<feature type="compositionally biased region" description="Basic and acidic residues" evidence="1">
    <location>
        <begin position="123"/>
        <end position="135"/>
    </location>
</feature>
<feature type="region of interest" description="Disordered" evidence="1">
    <location>
        <begin position="93"/>
        <end position="232"/>
    </location>
</feature>
<dbReference type="OrthoDB" id="546261at2759"/>
<evidence type="ECO:0000256" key="1">
    <source>
        <dbReference type="SAM" id="MobiDB-lite"/>
    </source>
</evidence>
<gene>
    <name evidence="2" type="ORF">HYH02_010588</name>
</gene>
<name>A0A835W769_9CHLO</name>
<keyword evidence="3" id="KW-1185">Reference proteome</keyword>
<evidence type="ECO:0000313" key="2">
    <source>
        <dbReference type="EMBL" id="KAG2439709.1"/>
    </source>
</evidence>
<comment type="caution">
    <text evidence="2">The sequence shown here is derived from an EMBL/GenBank/DDBJ whole genome shotgun (WGS) entry which is preliminary data.</text>
</comment>
<reference evidence="2" key="1">
    <citation type="journal article" date="2020" name="bioRxiv">
        <title>Comparative genomics of Chlamydomonas.</title>
        <authorList>
            <person name="Craig R.J."/>
            <person name="Hasan A.R."/>
            <person name="Ness R.W."/>
            <person name="Keightley P.D."/>
        </authorList>
    </citation>
    <scope>NUCLEOTIDE SEQUENCE</scope>
    <source>
        <strain evidence="2">CCAP 11/173</strain>
    </source>
</reference>
<feature type="compositionally biased region" description="Low complexity" evidence="1">
    <location>
        <begin position="156"/>
        <end position="172"/>
    </location>
</feature>